<dbReference type="GO" id="GO:0015297">
    <property type="term" value="F:antiporter activity"/>
    <property type="evidence" value="ECO:0007669"/>
    <property type="project" value="InterPro"/>
</dbReference>
<evidence type="ECO:0000256" key="3">
    <source>
        <dbReference type="ARBA" id="ARBA00022475"/>
    </source>
</evidence>
<proteinExistence type="predicted"/>
<dbReference type="KEGG" id="fho:H9Q81_06185"/>
<feature type="transmembrane region" description="Helical" evidence="7">
    <location>
        <begin position="238"/>
        <end position="260"/>
    </location>
</feature>
<feature type="transmembrane region" description="Helical" evidence="7">
    <location>
        <begin position="354"/>
        <end position="377"/>
    </location>
</feature>
<dbReference type="Proteomes" id="UP000515913">
    <property type="component" value="Chromosome"/>
</dbReference>
<protein>
    <submittedName>
        <fullName evidence="8">MATE family efflux transporter</fullName>
    </submittedName>
</protein>
<evidence type="ECO:0000256" key="5">
    <source>
        <dbReference type="ARBA" id="ARBA00022989"/>
    </source>
</evidence>
<feature type="transmembrane region" description="Helical" evidence="7">
    <location>
        <begin position="9"/>
        <end position="26"/>
    </location>
</feature>
<evidence type="ECO:0000313" key="9">
    <source>
        <dbReference type="Proteomes" id="UP000515913"/>
    </source>
</evidence>
<keyword evidence="5 7" id="KW-1133">Transmembrane helix</keyword>
<dbReference type="GO" id="GO:0005886">
    <property type="term" value="C:plasma membrane"/>
    <property type="evidence" value="ECO:0007669"/>
    <property type="project" value="UniProtKB-SubCell"/>
</dbReference>
<reference evidence="8 9" key="1">
    <citation type="submission" date="2020-08" db="EMBL/GenBank/DDBJ databases">
        <authorList>
            <person name="Liu C."/>
            <person name="Sun Q."/>
        </authorList>
    </citation>
    <scope>NUCLEOTIDE SEQUENCE [LARGE SCALE GENOMIC DNA]</scope>
    <source>
        <strain evidence="8 9">NSJ-57</strain>
    </source>
</reference>
<evidence type="ECO:0000313" key="8">
    <source>
        <dbReference type="EMBL" id="QNM14572.1"/>
    </source>
</evidence>
<organism evidence="8 9">
    <name type="scientific">Fusobacterium hominis</name>
    <dbReference type="NCBI Taxonomy" id="2764326"/>
    <lineage>
        <taxon>Bacteria</taxon>
        <taxon>Fusobacteriati</taxon>
        <taxon>Fusobacteriota</taxon>
        <taxon>Fusobacteriia</taxon>
        <taxon>Fusobacteriales</taxon>
        <taxon>Fusobacteriaceae</taxon>
        <taxon>Fusobacterium</taxon>
    </lineage>
</organism>
<sequence>MEKGFYKNLLAISIPITIQNIISYSVNMMDTLMLGSFGETVLSASSLSSQVFYLFSLLISGIGCGAGVLCSQYYGKRDLKSLRKITAMALKISLGFGFIFLLMLIIFPNNIMKLFTSEENVILEGVKYLRVVSFSYIFYSITTIFLIILRSVKDVKLSIWIYVMSFFTNIFFNYMFIFGHFGSPRLGIVGAALGTIIARGLEVLLVVLYLRYYECVLRFRFFMIRYFDGRLLKDMIRYGLPVTLGETFWGLGLTVHSAILGHMGEMVVAANSICNVLHQFSLSFVQGLGSSTAVIMGGYIGAGLIEKAKKASKAFVKTYVVCGFFNTIFMLAISKPIFSIYTLQPETLNLAKEFLYTYAFITFFRSIVSPIIGGILWGGGDTRFSAFVDITFLWALIPFGYLAAFRWDLNPAAVLIILRLETFLKLIACLIRIRGDKWIKVTTR</sequence>
<keyword evidence="2" id="KW-0813">Transport</keyword>
<evidence type="ECO:0000256" key="2">
    <source>
        <dbReference type="ARBA" id="ARBA00022448"/>
    </source>
</evidence>
<keyword evidence="6 7" id="KW-0472">Membrane</keyword>
<feature type="transmembrane region" description="Helical" evidence="7">
    <location>
        <begin position="314"/>
        <end position="334"/>
    </location>
</feature>
<feature type="transmembrane region" description="Helical" evidence="7">
    <location>
        <begin position="87"/>
        <end position="108"/>
    </location>
</feature>
<dbReference type="CDD" id="cd13134">
    <property type="entry name" value="MATE_like_8"/>
    <property type="match status" value="1"/>
</dbReference>
<dbReference type="GO" id="GO:0042910">
    <property type="term" value="F:xenobiotic transmembrane transporter activity"/>
    <property type="evidence" value="ECO:0007669"/>
    <property type="project" value="InterPro"/>
</dbReference>
<keyword evidence="9" id="KW-1185">Reference proteome</keyword>
<feature type="transmembrane region" description="Helical" evidence="7">
    <location>
        <begin position="187"/>
        <end position="210"/>
    </location>
</feature>
<dbReference type="Pfam" id="PF01554">
    <property type="entry name" value="MatE"/>
    <property type="match status" value="2"/>
</dbReference>
<feature type="transmembrane region" description="Helical" evidence="7">
    <location>
        <begin position="128"/>
        <end position="149"/>
    </location>
</feature>
<dbReference type="PANTHER" id="PTHR42925">
    <property type="entry name" value="MULTIDRUG AND TOXIN EFFLUX PROTEIN MATE FAMILY"/>
    <property type="match status" value="1"/>
</dbReference>
<feature type="transmembrane region" description="Helical" evidence="7">
    <location>
        <begin position="280"/>
        <end position="302"/>
    </location>
</feature>
<dbReference type="InterPro" id="IPR048279">
    <property type="entry name" value="MdtK-like"/>
</dbReference>
<feature type="transmembrane region" description="Helical" evidence="7">
    <location>
        <begin position="161"/>
        <end position="181"/>
    </location>
</feature>
<dbReference type="NCBIfam" id="TIGR00797">
    <property type="entry name" value="matE"/>
    <property type="match status" value="1"/>
</dbReference>
<dbReference type="InterPro" id="IPR047135">
    <property type="entry name" value="YsiQ"/>
</dbReference>
<evidence type="ECO:0000256" key="1">
    <source>
        <dbReference type="ARBA" id="ARBA00004651"/>
    </source>
</evidence>
<dbReference type="EMBL" id="CP060637">
    <property type="protein sequence ID" value="QNM14572.1"/>
    <property type="molecule type" value="Genomic_DNA"/>
</dbReference>
<gene>
    <name evidence="8" type="ORF">H9Q81_06185</name>
</gene>
<name>A0A7G9GUU0_9FUSO</name>
<feature type="transmembrane region" description="Helical" evidence="7">
    <location>
        <begin position="384"/>
        <end position="405"/>
    </location>
</feature>
<feature type="transmembrane region" description="Helical" evidence="7">
    <location>
        <begin position="411"/>
        <end position="431"/>
    </location>
</feature>
<feature type="transmembrane region" description="Helical" evidence="7">
    <location>
        <begin position="51"/>
        <end position="75"/>
    </location>
</feature>
<evidence type="ECO:0000256" key="4">
    <source>
        <dbReference type="ARBA" id="ARBA00022692"/>
    </source>
</evidence>
<evidence type="ECO:0000256" key="6">
    <source>
        <dbReference type="ARBA" id="ARBA00023136"/>
    </source>
</evidence>
<keyword evidence="3" id="KW-1003">Cell membrane</keyword>
<keyword evidence="4 7" id="KW-0812">Transmembrane</keyword>
<dbReference type="PANTHER" id="PTHR42925:SF2">
    <property type="entry name" value="NA+ DRIVEN MULTIDRUG EFFLUX PUMP"/>
    <property type="match status" value="1"/>
</dbReference>
<accession>A0A7G9GUU0</accession>
<dbReference type="AlphaFoldDB" id="A0A7G9GUU0"/>
<comment type="subcellular location">
    <subcellularLocation>
        <location evidence="1">Cell membrane</location>
        <topology evidence="1">Multi-pass membrane protein</topology>
    </subcellularLocation>
</comment>
<dbReference type="RefSeq" id="WP_187422653.1">
    <property type="nucleotide sequence ID" value="NZ_CP060637.1"/>
</dbReference>
<dbReference type="PIRSF" id="PIRSF006603">
    <property type="entry name" value="DinF"/>
    <property type="match status" value="1"/>
</dbReference>
<evidence type="ECO:0000256" key="7">
    <source>
        <dbReference type="SAM" id="Phobius"/>
    </source>
</evidence>
<dbReference type="InterPro" id="IPR002528">
    <property type="entry name" value="MATE_fam"/>
</dbReference>